<protein>
    <submittedName>
        <fullName evidence="2">Uncharacterized protein</fullName>
    </submittedName>
</protein>
<evidence type="ECO:0000313" key="3">
    <source>
        <dbReference type="Proteomes" id="UP001363151"/>
    </source>
</evidence>
<evidence type="ECO:0000256" key="1">
    <source>
        <dbReference type="SAM" id="MobiDB-lite"/>
    </source>
</evidence>
<dbReference type="EMBL" id="JBBJCI010000086">
    <property type="protein sequence ID" value="KAK7248787.1"/>
    <property type="molecule type" value="Genomic_DNA"/>
</dbReference>
<gene>
    <name evidence="2" type="ORF">SO694_00041169</name>
</gene>
<comment type="caution">
    <text evidence="2">The sequence shown here is derived from an EMBL/GenBank/DDBJ whole genome shotgun (WGS) entry which is preliminary data.</text>
</comment>
<feature type="compositionally biased region" description="Basic and acidic residues" evidence="1">
    <location>
        <begin position="173"/>
        <end position="187"/>
    </location>
</feature>
<organism evidence="2 3">
    <name type="scientific">Aureococcus anophagefferens</name>
    <name type="common">Harmful bloom alga</name>
    <dbReference type="NCBI Taxonomy" id="44056"/>
    <lineage>
        <taxon>Eukaryota</taxon>
        <taxon>Sar</taxon>
        <taxon>Stramenopiles</taxon>
        <taxon>Ochrophyta</taxon>
        <taxon>Pelagophyceae</taxon>
        <taxon>Pelagomonadales</taxon>
        <taxon>Pelagomonadaceae</taxon>
        <taxon>Aureococcus</taxon>
    </lineage>
</organism>
<keyword evidence="3" id="KW-1185">Reference proteome</keyword>
<reference evidence="2 3" key="1">
    <citation type="submission" date="2024-03" db="EMBL/GenBank/DDBJ databases">
        <title>Aureococcus anophagefferens CCMP1851 and Kratosvirus quantuckense: Draft genome of a second virus-susceptible host strain in the model system.</title>
        <authorList>
            <person name="Chase E."/>
            <person name="Truchon A.R."/>
            <person name="Schepens W."/>
            <person name="Wilhelm S.W."/>
        </authorList>
    </citation>
    <scope>NUCLEOTIDE SEQUENCE [LARGE SCALE GENOMIC DNA]</scope>
    <source>
        <strain evidence="2 3">CCMP1851</strain>
    </source>
</reference>
<name>A0ABR1G649_AURAN</name>
<sequence length="233" mass="24800">MYLYKDFEDINADAADTIVYNQGWWQLKDRGTCRGTYCGDEKGDSTSLQREDLQVIDHLFSRATTAVYRTTACCGEEDDDWIDGIEAQNAVAKDVMGAAGVPVADVHGFYGWDDDAATFDGFHANEPEKAPGPPRAAFAEPGGAGTPGRPPSDAEDGETKDPAATSPTAGARARPDPSTESRRERSPLDSGELGSWTSPTNAARRRSSLSPAGSAASPSPRRASAAKLWDDAV</sequence>
<dbReference type="Proteomes" id="UP001363151">
    <property type="component" value="Unassembled WGS sequence"/>
</dbReference>
<dbReference type="InterPro" id="IPR036514">
    <property type="entry name" value="SGNH_hydro_sf"/>
</dbReference>
<evidence type="ECO:0000313" key="2">
    <source>
        <dbReference type="EMBL" id="KAK7248787.1"/>
    </source>
</evidence>
<feature type="region of interest" description="Disordered" evidence="1">
    <location>
        <begin position="120"/>
        <end position="233"/>
    </location>
</feature>
<feature type="compositionally biased region" description="Low complexity" evidence="1">
    <location>
        <begin position="208"/>
        <end position="226"/>
    </location>
</feature>
<dbReference type="Gene3D" id="3.40.50.1110">
    <property type="entry name" value="SGNH hydrolase"/>
    <property type="match status" value="1"/>
</dbReference>
<accession>A0ABR1G649</accession>
<proteinExistence type="predicted"/>